<dbReference type="AlphaFoldDB" id="A0AA97P2J1"/>
<evidence type="ECO:0000313" key="2">
    <source>
        <dbReference type="EMBL" id="ELQ40764.1"/>
    </source>
</evidence>
<feature type="region of interest" description="Disordered" evidence="1">
    <location>
        <begin position="60"/>
        <end position="109"/>
    </location>
</feature>
<sequence>MGQCSTVTNTFKGYSTLSRSAGPKVGHKLAALATLRGAVLLKRACRGFLVWLAAMLARQGKARQGKARQGKARQGKARQGKARQGKARQGKARQGKARQGKARQVKCLV</sequence>
<dbReference type="EMBL" id="JH793877">
    <property type="protein sequence ID" value="ELQ40764.1"/>
    <property type="molecule type" value="Genomic_DNA"/>
</dbReference>
<accession>A0AA97P2J1</accession>
<protein>
    <submittedName>
        <fullName evidence="2">Uncharacterized protein</fullName>
    </submittedName>
</protein>
<dbReference type="Proteomes" id="UP000011086">
    <property type="component" value="Unassembled WGS sequence"/>
</dbReference>
<proteinExistence type="predicted"/>
<organism evidence="2">
    <name type="scientific">Pyricularia oryzae (strain Y34)</name>
    <name type="common">Rice blast fungus</name>
    <name type="synonym">Magnaporthe oryzae</name>
    <dbReference type="NCBI Taxonomy" id="1143189"/>
    <lineage>
        <taxon>Eukaryota</taxon>
        <taxon>Fungi</taxon>
        <taxon>Dikarya</taxon>
        <taxon>Ascomycota</taxon>
        <taxon>Pezizomycotina</taxon>
        <taxon>Sordariomycetes</taxon>
        <taxon>Sordariomycetidae</taxon>
        <taxon>Magnaporthales</taxon>
        <taxon>Pyriculariaceae</taxon>
        <taxon>Pyricularia</taxon>
    </lineage>
</organism>
<reference evidence="2" key="1">
    <citation type="journal article" date="2012" name="PLoS Genet.">
        <title>Comparative analysis of the genomes of two field isolates of the rice blast fungus Magnaporthe oryzae.</title>
        <authorList>
            <person name="Xue M."/>
            <person name="Yang J."/>
            <person name="Li Z."/>
            <person name="Hu S."/>
            <person name="Yao N."/>
            <person name="Dean R.A."/>
            <person name="Zhao W."/>
            <person name="Shen M."/>
            <person name="Zhang H."/>
            <person name="Li C."/>
            <person name="Liu L."/>
            <person name="Cao L."/>
            <person name="Xu X."/>
            <person name="Xing Y."/>
            <person name="Hsiang T."/>
            <person name="Zhang Z."/>
            <person name="Xu J.R."/>
            <person name="Peng Y.L."/>
        </authorList>
    </citation>
    <scope>NUCLEOTIDE SEQUENCE</scope>
    <source>
        <strain evidence="2">Y34</strain>
    </source>
</reference>
<gene>
    <name evidence="2" type="ORF">OOU_Y34scaffold00363g4</name>
</gene>
<evidence type="ECO:0000256" key="1">
    <source>
        <dbReference type="SAM" id="MobiDB-lite"/>
    </source>
</evidence>
<name>A0AA97P2J1_PYRO3</name>